<dbReference type="GO" id="GO:0140359">
    <property type="term" value="F:ABC-type transporter activity"/>
    <property type="evidence" value="ECO:0007669"/>
    <property type="project" value="InterPro"/>
</dbReference>
<keyword evidence="8" id="KW-1185">Reference proteome</keyword>
<dbReference type="PANTHER" id="PTHR43471:SF3">
    <property type="entry name" value="ABC TRANSPORTER PERMEASE PROTEIN NATB"/>
    <property type="match status" value="1"/>
</dbReference>
<evidence type="ECO:0000256" key="5">
    <source>
        <dbReference type="SAM" id="Phobius"/>
    </source>
</evidence>
<dbReference type="AlphaFoldDB" id="A0A1H4A875"/>
<keyword evidence="2 5" id="KW-0812">Transmembrane</keyword>
<dbReference type="PANTHER" id="PTHR43471">
    <property type="entry name" value="ABC TRANSPORTER PERMEASE"/>
    <property type="match status" value="1"/>
</dbReference>
<proteinExistence type="predicted"/>
<dbReference type="EMBL" id="FNQV01000007">
    <property type="protein sequence ID" value="SEA32137.1"/>
    <property type="molecule type" value="Genomic_DNA"/>
</dbReference>
<dbReference type="OrthoDB" id="3268959at2"/>
<feature type="transmembrane region" description="Helical" evidence="5">
    <location>
        <begin position="260"/>
        <end position="284"/>
    </location>
</feature>
<dbReference type="RefSeq" id="WP_092564011.1">
    <property type="nucleotide sequence ID" value="NZ_FNQV01000007.1"/>
</dbReference>
<protein>
    <submittedName>
        <fullName evidence="7">ABC-2 type transport system permease protein</fullName>
    </submittedName>
</protein>
<comment type="subcellular location">
    <subcellularLocation>
        <location evidence="1">Membrane</location>
        <topology evidence="1">Multi-pass membrane protein</topology>
    </subcellularLocation>
</comment>
<keyword evidence="4 5" id="KW-0472">Membrane</keyword>
<accession>A0A1H4A875</accession>
<organism evidence="7 8">
    <name type="scientific">Bowdeniella nasicola</name>
    <dbReference type="NCBI Taxonomy" id="208480"/>
    <lineage>
        <taxon>Bacteria</taxon>
        <taxon>Bacillati</taxon>
        <taxon>Actinomycetota</taxon>
        <taxon>Actinomycetes</taxon>
        <taxon>Actinomycetales</taxon>
        <taxon>Actinomycetaceae</taxon>
        <taxon>Bowdeniella</taxon>
    </lineage>
</organism>
<feature type="transmembrane region" description="Helical" evidence="5">
    <location>
        <begin position="21"/>
        <end position="43"/>
    </location>
</feature>
<name>A0A1H4A875_9ACTO</name>
<dbReference type="Proteomes" id="UP000199288">
    <property type="component" value="Unassembled WGS sequence"/>
</dbReference>
<evidence type="ECO:0000313" key="7">
    <source>
        <dbReference type="EMBL" id="SEA32137.1"/>
    </source>
</evidence>
<keyword evidence="3 5" id="KW-1133">Transmembrane helix</keyword>
<dbReference type="InterPro" id="IPR013525">
    <property type="entry name" value="ABC2_TM"/>
</dbReference>
<feature type="domain" description="ABC-2 type transporter transmembrane" evidence="6">
    <location>
        <begin position="19"/>
        <end position="371"/>
    </location>
</feature>
<evidence type="ECO:0000256" key="1">
    <source>
        <dbReference type="ARBA" id="ARBA00004141"/>
    </source>
</evidence>
<feature type="transmembrane region" description="Helical" evidence="5">
    <location>
        <begin position="172"/>
        <end position="199"/>
    </location>
</feature>
<sequence>MSDIMLVAAREFKTNMLKKSSIIAMIVVAALIAVGMFVVNYFATKDDDAPAYTVGVASEVQQVGDILKSAGEQSGQTVELKTLERAEAEQQIRDGDIDGYLTGSPDDIEFLVGDSPRLALNSMVQGIAGQQTLATEIANLGGNPAQVMQKVAQSTPTITSIDGTDSESKGKALFVAMIGLSLVMFALISGGAILSMGVVEEKTSRVVELLLATIRPSQLLAGKVIGIGATILLQFLTYIGVFAAVGYVTGMTDILPSSPILFVLQLLMWTMFGFVLYSVIWAALASTVSRQEDVGAITTPMTFIILGGFYLGMFLVPNSPDSSATFALSLVPFFSPFMMPVRMALGAVPMWQILLALALLIAAIFVVLWLGGKIYQRAVLHTGSRMSLKEALTGRNTVRRNA</sequence>
<evidence type="ECO:0000259" key="6">
    <source>
        <dbReference type="Pfam" id="PF12698"/>
    </source>
</evidence>
<evidence type="ECO:0000256" key="2">
    <source>
        <dbReference type="ARBA" id="ARBA00022692"/>
    </source>
</evidence>
<feature type="transmembrane region" description="Helical" evidence="5">
    <location>
        <begin position="220"/>
        <end position="248"/>
    </location>
</feature>
<feature type="transmembrane region" description="Helical" evidence="5">
    <location>
        <begin position="353"/>
        <end position="372"/>
    </location>
</feature>
<feature type="transmembrane region" description="Helical" evidence="5">
    <location>
        <begin position="296"/>
        <end position="316"/>
    </location>
</feature>
<reference evidence="8" key="1">
    <citation type="submission" date="2016-10" db="EMBL/GenBank/DDBJ databases">
        <authorList>
            <person name="Varghese N."/>
            <person name="Submissions S."/>
        </authorList>
    </citation>
    <scope>NUCLEOTIDE SEQUENCE [LARGE SCALE GENOMIC DNA]</scope>
    <source>
        <strain evidence="8">KPR-1</strain>
    </source>
</reference>
<evidence type="ECO:0000256" key="4">
    <source>
        <dbReference type="ARBA" id="ARBA00023136"/>
    </source>
</evidence>
<dbReference type="GO" id="GO:0016020">
    <property type="term" value="C:membrane"/>
    <property type="evidence" value="ECO:0007669"/>
    <property type="project" value="UniProtKB-SubCell"/>
</dbReference>
<gene>
    <name evidence="7" type="ORF">SAMN02910418_01359</name>
</gene>
<evidence type="ECO:0000256" key="3">
    <source>
        <dbReference type="ARBA" id="ARBA00022989"/>
    </source>
</evidence>
<evidence type="ECO:0000313" key="8">
    <source>
        <dbReference type="Proteomes" id="UP000199288"/>
    </source>
</evidence>
<dbReference type="Pfam" id="PF12698">
    <property type="entry name" value="ABC2_membrane_3"/>
    <property type="match status" value="1"/>
</dbReference>